<dbReference type="Pfam" id="PF00566">
    <property type="entry name" value="RabGAP-TBC"/>
    <property type="match status" value="1"/>
</dbReference>
<evidence type="ECO:0000313" key="5">
    <source>
        <dbReference type="EMBL" id="KAJ3180039.1"/>
    </source>
</evidence>
<proteinExistence type="predicted"/>
<dbReference type="GO" id="GO:0005789">
    <property type="term" value="C:endoplasmic reticulum membrane"/>
    <property type="evidence" value="ECO:0007669"/>
    <property type="project" value="TreeGrafter"/>
</dbReference>
<dbReference type="GO" id="GO:0006888">
    <property type="term" value="P:endoplasmic reticulum to Golgi vesicle-mediated transport"/>
    <property type="evidence" value="ECO:0007669"/>
    <property type="project" value="TreeGrafter"/>
</dbReference>
<keyword evidence="3" id="KW-0472">Membrane</keyword>
<dbReference type="GO" id="GO:0005096">
    <property type="term" value="F:GTPase activator activity"/>
    <property type="evidence" value="ECO:0007669"/>
    <property type="project" value="UniProtKB-KW"/>
</dbReference>
<keyword evidence="1" id="KW-0343">GTPase activation</keyword>
<evidence type="ECO:0000256" key="2">
    <source>
        <dbReference type="SAM" id="MobiDB-lite"/>
    </source>
</evidence>
<protein>
    <recommendedName>
        <fullName evidence="4">Rab-GAP TBC domain-containing protein</fullName>
    </recommendedName>
</protein>
<dbReference type="AlphaFoldDB" id="A0AAD5TLZ2"/>
<organism evidence="5 6">
    <name type="scientific">Geranomyces variabilis</name>
    <dbReference type="NCBI Taxonomy" id="109894"/>
    <lineage>
        <taxon>Eukaryota</taxon>
        <taxon>Fungi</taxon>
        <taxon>Fungi incertae sedis</taxon>
        <taxon>Chytridiomycota</taxon>
        <taxon>Chytridiomycota incertae sedis</taxon>
        <taxon>Chytridiomycetes</taxon>
        <taxon>Spizellomycetales</taxon>
        <taxon>Powellomycetaceae</taxon>
        <taxon>Geranomyces</taxon>
    </lineage>
</organism>
<feature type="domain" description="Rab-GAP TBC" evidence="4">
    <location>
        <begin position="96"/>
        <end position="287"/>
    </location>
</feature>
<dbReference type="InterPro" id="IPR035969">
    <property type="entry name" value="Rab-GAP_TBC_sf"/>
</dbReference>
<gene>
    <name evidence="5" type="ORF">HDU87_002262</name>
</gene>
<feature type="compositionally biased region" description="Basic and acidic residues" evidence="2">
    <location>
        <begin position="8"/>
        <end position="20"/>
    </location>
</feature>
<dbReference type="Gene3D" id="1.10.472.80">
    <property type="entry name" value="Ypt/Rab-GAP domain of gyp1p, domain 3"/>
    <property type="match status" value="1"/>
</dbReference>
<dbReference type="SUPFAM" id="SSF47923">
    <property type="entry name" value="Ypt/Rab-GAP domain of gyp1p"/>
    <property type="match status" value="2"/>
</dbReference>
<evidence type="ECO:0000256" key="3">
    <source>
        <dbReference type="SAM" id="Phobius"/>
    </source>
</evidence>
<feature type="region of interest" description="Disordered" evidence="2">
    <location>
        <begin position="1"/>
        <end position="65"/>
    </location>
</feature>
<keyword evidence="6" id="KW-1185">Reference proteome</keyword>
<evidence type="ECO:0000259" key="4">
    <source>
        <dbReference type="PROSITE" id="PS50086"/>
    </source>
</evidence>
<keyword evidence="3" id="KW-0812">Transmembrane</keyword>
<feature type="transmembrane region" description="Helical" evidence="3">
    <location>
        <begin position="427"/>
        <end position="444"/>
    </location>
</feature>
<dbReference type="EMBL" id="JADGJQ010000018">
    <property type="protein sequence ID" value="KAJ3180039.1"/>
    <property type="molecule type" value="Genomic_DNA"/>
</dbReference>
<keyword evidence="3" id="KW-1133">Transmembrane helix</keyword>
<dbReference type="InterPro" id="IPR045913">
    <property type="entry name" value="TBC20/Gyp8-like"/>
</dbReference>
<dbReference type="FunFam" id="1.10.8.1310:FF:000005">
    <property type="entry name" value="GTPase-activating protein gyp10"/>
    <property type="match status" value="1"/>
</dbReference>
<dbReference type="Proteomes" id="UP001212152">
    <property type="component" value="Unassembled WGS sequence"/>
</dbReference>
<evidence type="ECO:0000313" key="6">
    <source>
        <dbReference type="Proteomes" id="UP001212152"/>
    </source>
</evidence>
<sequence>MDSPQDARPNREQRPHDRRGSATTITTTTPEDAHRSAESLPRTQQAARPSSAGLRKRTGAAKLTKSAAAKQAVILEAIADKDLVQLRKLAGTTGGYLSNSLRREVWPILLHCSNADRKDDDGVEPALSAGAPVDANQVELDVARSLCHMLPPNMNEKRLTRMRRDLSDLILSVLKKHPYLRYYQGYHDVATVLLLVLKPTIAASCLESLSLYYIRDFMTPTLQSALNQIHLLFPLLSLASPKVHTFLSEVDGFLPYFCLSWVITWYSHNLHDQARAARLFDFLIASNPLMPVYLAAAVVLARKTALLTQDQEYSTVHHFLSQFPLDVNVEALVRDAQQMYTTHPPNELQKIAKVRLGKSSCVTRYAQDMERLAFTQRCNVVVPQKLVRQHTAETSPTMKSNGGGGGGGGVLARGRLGGQVAANAKQVAWIAAFAVTTALALYAYEIGMQYGYLA</sequence>
<dbReference type="PROSITE" id="PS50086">
    <property type="entry name" value="TBC_RABGAP"/>
    <property type="match status" value="1"/>
</dbReference>
<dbReference type="PANTHER" id="PTHR20913">
    <property type="entry name" value="TBC1 DOMAIN FAMILY MEMBER 20/GTPASE"/>
    <property type="match status" value="1"/>
</dbReference>
<comment type="caution">
    <text evidence="5">The sequence shown here is derived from an EMBL/GenBank/DDBJ whole genome shotgun (WGS) entry which is preliminary data.</text>
</comment>
<name>A0AAD5TLZ2_9FUNG</name>
<evidence type="ECO:0000256" key="1">
    <source>
        <dbReference type="ARBA" id="ARBA00022468"/>
    </source>
</evidence>
<dbReference type="SMART" id="SM00164">
    <property type="entry name" value="TBC"/>
    <property type="match status" value="1"/>
</dbReference>
<dbReference type="Gene3D" id="1.10.8.1310">
    <property type="match status" value="1"/>
</dbReference>
<dbReference type="InterPro" id="IPR000195">
    <property type="entry name" value="Rab-GAP-TBC_dom"/>
</dbReference>
<accession>A0AAD5TLZ2</accession>
<reference evidence="5" key="1">
    <citation type="submission" date="2020-05" db="EMBL/GenBank/DDBJ databases">
        <title>Phylogenomic resolution of chytrid fungi.</title>
        <authorList>
            <person name="Stajich J.E."/>
            <person name="Amses K."/>
            <person name="Simmons R."/>
            <person name="Seto K."/>
            <person name="Myers J."/>
            <person name="Bonds A."/>
            <person name="Quandt C.A."/>
            <person name="Barry K."/>
            <person name="Liu P."/>
            <person name="Grigoriev I."/>
            <person name="Longcore J.E."/>
            <person name="James T.Y."/>
        </authorList>
    </citation>
    <scope>NUCLEOTIDE SEQUENCE</scope>
    <source>
        <strain evidence="5">JEL0379</strain>
    </source>
</reference>
<dbReference type="PANTHER" id="PTHR20913:SF7">
    <property type="entry name" value="RE60063P"/>
    <property type="match status" value="1"/>
</dbReference>